<keyword evidence="3" id="KW-1185">Reference proteome</keyword>
<dbReference type="PANTHER" id="PTHR40076">
    <property type="entry name" value="MEMBRANE PROTEIN-RELATED"/>
    <property type="match status" value="1"/>
</dbReference>
<feature type="transmembrane region" description="Helical" evidence="1">
    <location>
        <begin position="25"/>
        <end position="51"/>
    </location>
</feature>
<accession>A0ABU7URS6</accession>
<keyword evidence="1" id="KW-0472">Membrane</keyword>
<feature type="transmembrane region" description="Helical" evidence="1">
    <location>
        <begin position="103"/>
        <end position="126"/>
    </location>
</feature>
<dbReference type="InterPro" id="IPR010380">
    <property type="entry name" value="DUF975"/>
</dbReference>
<reference evidence="2 3" key="1">
    <citation type="submission" date="2023-11" db="EMBL/GenBank/DDBJ databases">
        <title>Draft genome sequence of a psychrophilic Clostridium strain from permafrost water brine.</title>
        <authorList>
            <person name="Shcherbakova V.A."/>
            <person name="Trubitsyn V.E."/>
            <person name="Zakharyuk A.G."/>
        </authorList>
    </citation>
    <scope>NUCLEOTIDE SEQUENCE [LARGE SCALE GENOMIC DNA]</scope>
    <source>
        <strain evidence="2 3">14F</strain>
    </source>
</reference>
<comment type="caution">
    <text evidence="2">The sequence shown here is derived from an EMBL/GenBank/DDBJ whole genome shotgun (WGS) entry which is preliminary data.</text>
</comment>
<feature type="transmembrane region" description="Helical" evidence="1">
    <location>
        <begin position="132"/>
        <end position="149"/>
    </location>
</feature>
<keyword evidence="1" id="KW-1133">Transmembrane helix</keyword>
<evidence type="ECO:0000256" key="1">
    <source>
        <dbReference type="SAM" id="Phobius"/>
    </source>
</evidence>
<dbReference type="Pfam" id="PF06161">
    <property type="entry name" value="DUF975"/>
    <property type="match status" value="1"/>
</dbReference>
<protein>
    <submittedName>
        <fullName evidence="2">DUF975 family protein</fullName>
    </submittedName>
</protein>
<evidence type="ECO:0000313" key="2">
    <source>
        <dbReference type="EMBL" id="MEF2114105.1"/>
    </source>
</evidence>
<keyword evidence="1" id="KW-0812">Transmembrane</keyword>
<dbReference type="EMBL" id="JAZHFS010000019">
    <property type="protein sequence ID" value="MEF2114105.1"/>
    <property type="molecule type" value="Genomic_DNA"/>
</dbReference>
<proteinExistence type="predicted"/>
<dbReference type="PANTHER" id="PTHR40076:SF1">
    <property type="entry name" value="MEMBRANE PROTEIN"/>
    <property type="match status" value="1"/>
</dbReference>
<gene>
    <name evidence="2" type="ORF">SJI18_17575</name>
</gene>
<feature type="transmembrane region" description="Helical" evidence="1">
    <location>
        <begin position="63"/>
        <end position="82"/>
    </location>
</feature>
<evidence type="ECO:0000313" key="3">
    <source>
        <dbReference type="Proteomes" id="UP001498469"/>
    </source>
</evidence>
<sequence length="231" mass="26100">MENDTPERIQPDYKAQAKRQLSGNWGIAIGFTLIYTFIPIILITLITLITVINLTLNINIQSLSYVVTILVSPLALSSVIFYSRLSKKKTVSVGTIFSGFKHLIASSVIYLVLNGLMIINGLVAIYSSRDGIFLSLVMAIITCFITLYYRMAYYIIAVEDNISVIKALAKSKKNMYGHKMELFLLELSYIGWVCISLVTLGIALLWIVPYMELTLANFFLNNYQPEDEHLY</sequence>
<name>A0ABU7URS6_9CLOT</name>
<dbReference type="Proteomes" id="UP001498469">
    <property type="component" value="Unassembled WGS sequence"/>
</dbReference>
<organism evidence="2 3">
    <name type="scientific">Clostridium frigoriphilum</name>
    <dbReference type="NCBI Taxonomy" id="443253"/>
    <lineage>
        <taxon>Bacteria</taxon>
        <taxon>Bacillati</taxon>
        <taxon>Bacillota</taxon>
        <taxon>Clostridia</taxon>
        <taxon>Eubacteriales</taxon>
        <taxon>Clostridiaceae</taxon>
        <taxon>Clostridium</taxon>
    </lineage>
</organism>
<dbReference type="RefSeq" id="WP_216252788.1">
    <property type="nucleotide sequence ID" value="NZ_JAZHFS010000019.1"/>
</dbReference>
<feature type="transmembrane region" description="Helical" evidence="1">
    <location>
        <begin position="182"/>
        <end position="208"/>
    </location>
</feature>